<sequence>MAEARRRIGRLLGLKRVAIFQIRSSRFRSLFSHIVAAKPLHTFARHALECRSRSSDQPAPVSPLSFMLQKSISCCELIGRARA</sequence>
<keyword evidence="2" id="KW-1185">Reference proteome</keyword>
<comment type="caution">
    <text evidence="1">The sequence shown here is derived from an EMBL/GenBank/DDBJ whole genome shotgun (WGS) entry which is preliminary data.</text>
</comment>
<gene>
    <name evidence="1" type="ORF">CO666_19680</name>
</gene>
<evidence type="ECO:0000313" key="2">
    <source>
        <dbReference type="Proteomes" id="UP000220768"/>
    </source>
</evidence>
<dbReference type="AlphaFoldDB" id="A0A2A6J8R1"/>
<dbReference type="EMBL" id="NWSV01000013">
    <property type="protein sequence ID" value="PDT02485.1"/>
    <property type="molecule type" value="Genomic_DNA"/>
</dbReference>
<evidence type="ECO:0000313" key="1">
    <source>
        <dbReference type="EMBL" id="PDT02485.1"/>
    </source>
</evidence>
<dbReference type="Proteomes" id="UP000220768">
    <property type="component" value="Unassembled WGS sequence"/>
</dbReference>
<organism evidence="1 2">
    <name type="scientific">Rhizobium chutanense</name>
    <dbReference type="NCBI Taxonomy" id="2035448"/>
    <lineage>
        <taxon>Bacteria</taxon>
        <taxon>Pseudomonadati</taxon>
        <taxon>Pseudomonadota</taxon>
        <taxon>Alphaproteobacteria</taxon>
        <taxon>Hyphomicrobiales</taxon>
        <taxon>Rhizobiaceae</taxon>
        <taxon>Rhizobium/Agrobacterium group</taxon>
        <taxon>Rhizobium</taxon>
    </lineage>
</organism>
<protein>
    <submittedName>
        <fullName evidence="1">Uncharacterized protein</fullName>
    </submittedName>
</protein>
<proteinExistence type="predicted"/>
<name>A0A2A6J8R1_9HYPH</name>
<reference evidence="1 2" key="1">
    <citation type="submission" date="2017-09" db="EMBL/GenBank/DDBJ databases">
        <title>Comparative genomics of rhizobia isolated from Phaseolus vulgaris in China.</title>
        <authorList>
            <person name="Tong W."/>
        </authorList>
    </citation>
    <scope>NUCLEOTIDE SEQUENCE [LARGE SCALE GENOMIC DNA]</scope>
    <source>
        <strain evidence="1 2">C5</strain>
    </source>
</reference>
<accession>A0A2A6J8R1</accession>